<organism evidence="2 3">
    <name type="scientific">Candidatus Companilactobacillus pullicola</name>
    <dbReference type="NCBI Taxonomy" id="2838523"/>
    <lineage>
        <taxon>Bacteria</taxon>
        <taxon>Bacillati</taxon>
        <taxon>Bacillota</taxon>
        <taxon>Bacilli</taxon>
        <taxon>Lactobacillales</taxon>
        <taxon>Lactobacillaceae</taxon>
        <taxon>Companilactobacillus</taxon>
    </lineage>
</organism>
<dbReference type="Proteomes" id="UP000824013">
    <property type="component" value="Unassembled WGS sequence"/>
</dbReference>
<evidence type="ECO:0000313" key="3">
    <source>
        <dbReference type="Proteomes" id="UP000824013"/>
    </source>
</evidence>
<evidence type="ECO:0000256" key="1">
    <source>
        <dbReference type="ARBA" id="ARBA00006479"/>
    </source>
</evidence>
<dbReference type="InterPro" id="IPR043129">
    <property type="entry name" value="ATPase_NBD"/>
</dbReference>
<reference evidence="2" key="2">
    <citation type="submission" date="2021-04" db="EMBL/GenBank/DDBJ databases">
        <authorList>
            <person name="Gilroy R."/>
        </authorList>
    </citation>
    <scope>NUCLEOTIDE SEQUENCE</scope>
    <source>
        <strain evidence="2">3204</strain>
    </source>
</reference>
<comment type="similarity">
    <text evidence="1">Belongs to the ROK (NagC/XylR) family.</text>
</comment>
<name>A0A9D1ZN71_9LACO</name>
<sequence length="314" mass="34418">MKKETILTVDVGGTKVLIGEVDKEGQILSQNKFKSDISSQETALNQIIDAIINYFSKQVIGDIKAIAVDIVGRVNSDKGIWYEIDPTNKNEINVSREIEKRFNLPCFIINDLTAAAEAENLLGIGNVTKNFIYLSIGTGIAGRMVVDGQIILGKNYDAGEFGHMVVDSASKVKCVCGRYGCVEPLASGLGMSNQAHELKKFNDTKLEVLPDQRVGAKELFEAYDQKDPLALAVVNQSLKATSNMVMNLVRIINPQAVRFGGGVTTGGWYLDHLQRLLDPQTMRFVKYGVKNTELDPNLIALQGCALFAFSKLLN</sequence>
<dbReference type="PANTHER" id="PTHR18964">
    <property type="entry name" value="ROK (REPRESSOR, ORF, KINASE) FAMILY"/>
    <property type="match status" value="1"/>
</dbReference>
<reference evidence="2" key="1">
    <citation type="journal article" date="2021" name="PeerJ">
        <title>Extensive microbial diversity within the chicken gut microbiome revealed by metagenomics and culture.</title>
        <authorList>
            <person name="Gilroy R."/>
            <person name="Ravi A."/>
            <person name="Getino M."/>
            <person name="Pursley I."/>
            <person name="Horton D.L."/>
            <person name="Alikhan N.F."/>
            <person name="Baker D."/>
            <person name="Gharbi K."/>
            <person name="Hall N."/>
            <person name="Watson M."/>
            <person name="Adriaenssens E.M."/>
            <person name="Foster-Nyarko E."/>
            <person name="Jarju S."/>
            <person name="Secka A."/>
            <person name="Antonio M."/>
            <person name="Oren A."/>
            <person name="Chaudhuri R.R."/>
            <person name="La Ragione R."/>
            <person name="Hildebrand F."/>
            <person name="Pallen M.J."/>
        </authorList>
    </citation>
    <scope>NUCLEOTIDE SEQUENCE</scope>
    <source>
        <strain evidence="2">3204</strain>
    </source>
</reference>
<comment type="caution">
    <text evidence="2">The sequence shown here is derived from an EMBL/GenBank/DDBJ whole genome shotgun (WGS) entry which is preliminary data.</text>
</comment>
<dbReference type="EMBL" id="DXCM01000077">
    <property type="protein sequence ID" value="HIY93306.1"/>
    <property type="molecule type" value="Genomic_DNA"/>
</dbReference>
<dbReference type="PANTHER" id="PTHR18964:SF149">
    <property type="entry name" value="BIFUNCTIONAL UDP-N-ACETYLGLUCOSAMINE 2-EPIMERASE_N-ACETYLMANNOSAMINE KINASE"/>
    <property type="match status" value="1"/>
</dbReference>
<accession>A0A9D1ZN71</accession>
<proteinExistence type="inferred from homology"/>
<dbReference type="Gene3D" id="3.30.420.40">
    <property type="match status" value="2"/>
</dbReference>
<dbReference type="Pfam" id="PF00480">
    <property type="entry name" value="ROK"/>
    <property type="match status" value="1"/>
</dbReference>
<dbReference type="AlphaFoldDB" id="A0A9D1ZN71"/>
<dbReference type="InterPro" id="IPR000600">
    <property type="entry name" value="ROK"/>
</dbReference>
<evidence type="ECO:0000313" key="2">
    <source>
        <dbReference type="EMBL" id="HIY93306.1"/>
    </source>
</evidence>
<dbReference type="SUPFAM" id="SSF53067">
    <property type="entry name" value="Actin-like ATPase domain"/>
    <property type="match status" value="1"/>
</dbReference>
<protein>
    <submittedName>
        <fullName evidence="2">ROK family protein</fullName>
    </submittedName>
</protein>
<gene>
    <name evidence="2" type="ORF">H9820_10245</name>
</gene>